<evidence type="ECO:0000313" key="2">
    <source>
        <dbReference type="Proteomes" id="UP000002220"/>
    </source>
</evidence>
<dbReference type="AlphaFoldDB" id="D5SWF1"/>
<proteinExistence type="predicted"/>
<accession>D5SWF1</accession>
<evidence type="ECO:0000313" key="1">
    <source>
        <dbReference type="EMBL" id="ADG69544.1"/>
    </source>
</evidence>
<sequence length="105" mass="11924">MSHRDSSSKEEEVMISCETWKQIVESVNLAGTQLSITSRRKLGSIFRHYFALYDLEGAYENLNNKSVSQIFQEYENTIPGKPLASGQVDGVSYDLYEQGDDVENH</sequence>
<dbReference type="EMBL" id="CP001744">
    <property type="protein sequence ID" value="ADG69544.1"/>
    <property type="molecule type" value="Genomic_DNA"/>
</dbReference>
<keyword evidence="2" id="KW-1185">Reference proteome</keyword>
<protein>
    <submittedName>
        <fullName evidence="1">Uncharacterized protein</fullName>
    </submittedName>
</protein>
<reference evidence="1 2" key="1">
    <citation type="journal article" date="2010" name="Stand. Genomic Sci.">
        <title>Complete genome sequence of Planctomyces limnophilus type strain (Mu 290).</title>
        <authorList>
            <person name="Labutti K."/>
            <person name="Sikorski J."/>
            <person name="Schneider S."/>
            <person name="Nolan M."/>
            <person name="Lucas S."/>
            <person name="Glavina Del Rio T."/>
            <person name="Tice H."/>
            <person name="Cheng J.F."/>
            <person name="Goodwin L."/>
            <person name="Pitluck S."/>
            <person name="Liolios K."/>
            <person name="Ivanova N."/>
            <person name="Mavromatis K."/>
            <person name="Mikhailova N."/>
            <person name="Pati A."/>
            <person name="Chen A."/>
            <person name="Palaniappan K."/>
            <person name="Land M."/>
            <person name="Hauser L."/>
            <person name="Chang Y.J."/>
            <person name="Jeffries C.D."/>
            <person name="Tindall B.J."/>
            <person name="Rohde M."/>
            <person name="Goker M."/>
            <person name="Woyke T."/>
            <person name="Bristow J."/>
            <person name="Eisen J.A."/>
            <person name="Markowitz V."/>
            <person name="Hugenholtz P."/>
            <person name="Kyrpides N.C."/>
            <person name="Klenk H.P."/>
            <person name="Lapidus A."/>
        </authorList>
    </citation>
    <scope>NUCLEOTIDE SEQUENCE [LARGE SCALE GENOMIC DNA]</scope>
    <source>
        <strain evidence="2">ATCC 43296 / DSM 3776 / IFAM 1008 / 290</strain>
    </source>
</reference>
<dbReference type="HOGENOM" id="CLU_2234028_0_0_0"/>
<organism evidence="1 2">
    <name type="scientific">Planctopirus limnophila (strain ATCC 43296 / DSM 3776 / IFAM 1008 / Mu 290)</name>
    <name type="common">Planctomyces limnophilus</name>
    <dbReference type="NCBI Taxonomy" id="521674"/>
    <lineage>
        <taxon>Bacteria</taxon>
        <taxon>Pseudomonadati</taxon>
        <taxon>Planctomycetota</taxon>
        <taxon>Planctomycetia</taxon>
        <taxon>Planctomycetales</taxon>
        <taxon>Planctomycetaceae</taxon>
        <taxon>Planctopirus</taxon>
    </lineage>
</organism>
<gene>
    <name evidence="1" type="ordered locus">Plim_3732</name>
</gene>
<name>D5SWF1_PLAL2</name>
<dbReference type="Proteomes" id="UP000002220">
    <property type="component" value="Chromosome"/>
</dbReference>
<dbReference type="KEGG" id="plm:Plim_3732"/>